<sequence>MVHSVVYNKMPLYNGKTSEVWNHFLTTEDNKAKCGYCSIKLSFSGGNTANLKRHLLAKHSTVPLNRGSSSINQRQECRSIDDPEEIEQQNQLVPEPQTDVSQPGPSNATPPSSIPMNSQRPMTDFVQTRRPVTAPRMIVKKYYPFSIVEDPEFKKFVQMLNPGLFCPVETQLYEATKNDIVEQITKSSAVNNTSFMAVTAHFLNGNMERISYCLDCTEFSDRHTGLNIGDRIMTIIRAWDIDYKVTVVVSDNAANAVAGSSRIFQVICHQEQMGLPILKLKQDVVTRWNSTYDMLRRIIRVKDAVISTIAVLQQFLFTIKLQVDIPILTPMEWCIIEKSVDILKIFYEVTKEISGDKYLTLSTTIIFIGIMTKSMMRYENDTSLPLEISSLVSALKEEITTRLSPRQENELVTQSALLDLRFKKLAFSNTMCSISIPNAITNTDTSIAQEVSTHSQSLLWKSFDEEFDRHRTVYNPQAAGIIELDKYFNEPAIGRHGNPLAWWNGRQKLYPRIFILAKKRLCITASSVPCERLFSKASNIITDQRSRSKPDKVSKLEIKKI</sequence>
<proteinExistence type="predicted"/>
<dbReference type="GO" id="GO:0009791">
    <property type="term" value="P:post-embryonic development"/>
    <property type="evidence" value="ECO:0007669"/>
    <property type="project" value="UniProtKB-ARBA"/>
</dbReference>
<accession>A0A6G0T6E1</accession>
<dbReference type="AlphaFoldDB" id="A0A6G0T6E1"/>
<dbReference type="GO" id="GO:0005634">
    <property type="term" value="C:nucleus"/>
    <property type="evidence" value="ECO:0007669"/>
    <property type="project" value="UniProtKB-SubCell"/>
</dbReference>
<evidence type="ECO:0000256" key="7">
    <source>
        <dbReference type="ARBA" id="ARBA00023163"/>
    </source>
</evidence>
<evidence type="ECO:0000256" key="1">
    <source>
        <dbReference type="ARBA" id="ARBA00004123"/>
    </source>
</evidence>
<keyword evidence="13" id="KW-1185">Reference proteome</keyword>
<keyword evidence="5" id="KW-0805">Transcription regulation</keyword>
<dbReference type="Pfam" id="PF05699">
    <property type="entry name" value="Dimer_Tnp_hAT"/>
    <property type="match status" value="1"/>
</dbReference>
<dbReference type="PANTHER" id="PTHR46481:SF10">
    <property type="entry name" value="ZINC FINGER BED DOMAIN-CONTAINING PROTEIN 39"/>
    <property type="match status" value="1"/>
</dbReference>
<keyword evidence="6" id="KW-0238">DNA-binding</keyword>
<keyword evidence="2" id="KW-0479">Metal-binding</keyword>
<evidence type="ECO:0000256" key="4">
    <source>
        <dbReference type="ARBA" id="ARBA00022833"/>
    </source>
</evidence>
<evidence type="ECO:0000256" key="5">
    <source>
        <dbReference type="ARBA" id="ARBA00023015"/>
    </source>
</evidence>
<keyword evidence="7" id="KW-0804">Transcription</keyword>
<keyword evidence="8" id="KW-0539">Nucleus</keyword>
<reference evidence="12 13" key="1">
    <citation type="submission" date="2019-08" db="EMBL/GenBank/DDBJ databases">
        <title>The genome of the soybean aphid Biotype 1, its phylome, world population structure and adaptation to the North American continent.</title>
        <authorList>
            <person name="Giordano R."/>
            <person name="Donthu R.K."/>
            <person name="Hernandez A.G."/>
            <person name="Wright C.L."/>
            <person name="Zimin A.V."/>
        </authorList>
    </citation>
    <scope>NUCLEOTIDE SEQUENCE [LARGE SCALE GENOMIC DNA]</scope>
    <source>
        <tissue evidence="12">Whole aphids</tissue>
    </source>
</reference>
<dbReference type="InterPro" id="IPR003656">
    <property type="entry name" value="Znf_BED"/>
</dbReference>
<protein>
    <recommendedName>
        <fullName evidence="11">BED-type domain-containing protein</fullName>
    </recommendedName>
</protein>
<evidence type="ECO:0000256" key="6">
    <source>
        <dbReference type="ARBA" id="ARBA00023125"/>
    </source>
</evidence>
<dbReference type="EMBL" id="VYZN01000059">
    <property type="protein sequence ID" value="KAE9525642.1"/>
    <property type="molecule type" value="Genomic_DNA"/>
</dbReference>
<name>A0A6G0T6E1_APHGL</name>
<dbReference type="InterPro" id="IPR036236">
    <property type="entry name" value="Znf_C2H2_sf"/>
</dbReference>
<dbReference type="InterPro" id="IPR052035">
    <property type="entry name" value="ZnF_BED_domain_contain"/>
</dbReference>
<evidence type="ECO:0000256" key="9">
    <source>
        <dbReference type="PROSITE-ProRule" id="PRU00027"/>
    </source>
</evidence>
<dbReference type="Pfam" id="PF02892">
    <property type="entry name" value="zf-BED"/>
    <property type="match status" value="1"/>
</dbReference>
<dbReference type="GO" id="GO:0003677">
    <property type="term" value="F:DNA binding"/>
    <property type="evidence" value="ECO:0007669"/>
    <property type="project" value="UniProtKB-KW"/>
</dbReference>
<dbReference type="SUPFAM" id="SSF57667">
    <property type="entry name" value="beta-beta-alpha zinc fingers"/>
    <property type="match status" value="1"/>
</dbReference>
<dbReference type="PANTHER" id="PTHR46481">
    <property type="entry name" value="ZINC FINGER BED DOMAIN-CONTAINING PROTEIN 4"/>
    <property type="match status" value="1"/>
</dbReference>
<comment type="caution">
    <text evidence="12">The sequence shown here is derived from an EMBL/GenBank/DDBJ whole genome shotgun (WGS) entry which is preliminary data.</text>
</comment>
<dbReference type="InterPro" id="IPR008906">
    <property type="entry name" value="HATC_C_dom"/>
</dbReference>
<comment type="subcellular location">
    <subcellularLocation>
        <location evidence="1">Nucleus</location>
    </subcellularLocation>
</comment>
<gene>
    <name evidence="12" type="ORF">AGLY_014169</name>
</gene>
<evidence type="ECO:0000313" key="12">
    <source>
        <dbReference type="EMBL" id="KAE9525642.1"/>
    </source>
</evidence>
<dbReference type="Proteomes" id="UP000475862">
    <property type="component" value="Unassembled WGS sequence"/>
</dbReference>
<dbReference type="GO" id="GO:0046983">
    <property type="term" value="F:protein dimerization activity"/>
    <property type="evidence" value="ECO:0007669"/>
    <property type="project" value="InterPro"/>
</dbReference>
<dbReference type="InterPro" id="IPR012337">
    <property type="entry name" value="RNaseH-like_sf"/>
</dbReference>
<dbReference type="SUPFAM" id="SSF53098">
    <property type="entry name" value="Ribonuclease H-like"/>
    <property type="match status" value="1"/>
</dbReference>
<evidence type="ECO:0000256" key="2">
    <source>
        <dbReference type="ARBA" id="ARBA00022723"/>
    </source>
</evidence>
<evidence type="ECO:0000313" key="13">
    <source>
        <dbReference type="Proteomes" id="UP000475862"/>
    </source>
</evidence>
<evidence type="ECO:0000256" key="10">
    <source>
        <dbReference type="SAM" id="MobiDB-lite"/>
    </source>
</evidence>
<dbReference type="GO" id="GO:0008270">
    <property type="term" value="F:zinc ion binding"/>
    <property type="evidence" value="ECO:0007669"/>
    <property type="project" value="UniProtKB-KW"/>
</dbReference>
<organism evidence="12 13">
    <name type="scientific">Aphis glycines</name>
    <name type="common">Soybean aphid</name>
    <dbReference type="NCBI Taxonomy" id="307491"/>
    <lineage>
        <taxon>Eukaryota</taxon>
        <taxon>Metazoa</taxon>
        <taxon>Ecdysozoa</taxon>
        <taxon>Arthropoda</taxon>
        <taxon>Hexapoda</taxon>
        <taxon>Insecta</taxon>
        <taxon>Pterygota</taxon>
        <taxon>Neoptera</taxon>
        <taxon>Paraneoptera</taxon>
        <taxon>Hemiptera</taxon>
        <taxon>Sternorrhyncha</taxon>
        <taxon>Aphidomorpha</taxon>
        <taxon>Aphidoidea</taxon>
        <taxon>Aphididae</taxon>
        <taxon>Aphidini</taxon>
        <taxon>Aphis</taxon>
        <taxon>Aphis</taxon>
    </lineage>
</organism>
<evidence type="ECO:0000259" key="11">
    <source>
        <dbReference type="PROSITE" id="PS50808"/>
    </source>
</evidence>
<evidence type="ECO:0000256" key="3">
    <source>
        <dbReference type="ARBA" id="ARBA00022771"/>
    </source>
</evidence>
<dbReference type="PROSITE" id="PS50808">
    <property type="entry name" value="ZF_BED"/>
    <property type="match status" value="1"/>
</dbReference>
<keyword evidence="4" id="KW-0862">Zinc</keyword>
<dbReference type="SUPFAM" id="SSF140996">
    <property type="entry name" value="Hermes dimerisation domain"/>
    <property type="match status" value="1"/>
</dbReference>
<evidence type="ECO:0000256" key="8">
    <source>
        <dbReference type="ARBA" id="ARBA00023242"/>
    </source>
</evidence>
<keyword evidence="3 9" id="KW-0863">Zinc-finger</keyword>
<feature type="region of interest" description="Disordered" evidence="10">
    <location>
        <begin position="93"/>
        <end position="121"/>
    </location>
</feature>
<feature type="domain" description="BED-type" evidence="11">
    <location>
        <begin position="15"/>
        <end position="66"/>
    </location>
</feature>
<dbReference type="SMART" id="SM00614">
    <property type="entry name" value="ZnF_BED"/>
    <property type="match status" value="1"/>
</dbReference>
<dbReference type="OrthoDB" id="6595208at2759"/>